<dbReference type="GO" id="GO:0005840">
    <property type="term" value="C:ribosome"/>
    <property type="evidence" value="ECO:0007669"/>
    <property type="project" value="UniProtKB-KW"/>
</dbReference>
<dbReference type="AlphaFoldDB" id="H7CDB4"/>
<keyword evidence="3" id="KW-0687">Ribonucleoprotein</keyword>
<evidence type="ECO:0000256" key="4">
    <source>
        <dbReference type="ARBA" id="ARBA00040565"/>
    </source>
</evidence>
<dbReference type="EMBL" id="AB649417">
    <property type="protein sequence ID" value="BAL70534.1"/>
    <property type="molecule type" value="Genomic_DNA"/>
</dbReference>
<evidence type="ECO:0000313" key="6">
    <source>
        <dbReference type="EMBL" id="SCQ17328.1"/>
    </source>
</evidence>
<evidence type="ECO:0000256" key="2">
    <source>
        <dbReference type="ARBA" id="ARBA00022980"/>
    </source>
</evidence>
<comment type="similarity">
    <text evidence="1">Belongs to the universal ribosomal protein uL4 family.</text>
</comment>
<evidence type="ECO:0000256" key="1">
    <source>
        <dbReference type="ARBA" id="ARBA00010528"/>
    </source>
</evidence>
<evidence type="ECO:0000256" key="3">
    <source>
        <dbReference type="ARBA" id="ARBA00023274"/>
    </source>
</evidence>
<organism evidence="5">
    <name type="scientific">Plasmodium ovale</name>
    <name type="common">malaria parasite P. ovale</name>
    <dbReference type="NCBI Taxonomy" id="36330"/>
    <lineage>
        <taxon>Eukaryota</taxon>
        <taxon>Sar</taxon>
        <taxon>Alveolata</taxon>
        <taxon>Apicomplexa</taxon>
        <taxon>Aconoidasida</taxon>
        <taxon>Haemosporida</taxon>
        <taxon>Plasmodiidae</taxon>
        <taxon>Plasmodium</taxon>
        <taxon>Plasmodium (Plasmodium)</taxon>
    </lineage>
</organism>
<dbReference type="GO" id="GO:0006412">
    <property type="term" value="P:translation"/>
    <property type="evidence" value="ECO:0007669"/>
    <property type="project" value="InterPro"/>
</dbReference>
<dbReference type="Proteomes" id="UP000242942">
    <property type="component" value="Apicoplast API"/>
</dbReference>
<reference evidence="6 7" key="2">
    <citation type="submission" date="2016-06" db="EMBL/GenBank/DDBJ databases">
        <authorList>
            <consortium name="Pathogen Informatics"/>
        </authorList>
    </citation>
    <scope>NUCLEOTIDE SEQUENCE [LARGE SCALE GENOMIC DNA]</scope>
    <source>
        <strain evidence="6">PocGH01</strain>
    </source>
</reference>
<dbReference type="InterPro" id="IPR002136">
    <property type="entry name" value="Ribosomal_uL4"/>
</dbReference>
<keyword evidence="5" id="KW-0934">Plastid</keyword>
<dbReference type="Gene3D" id="3.40.1370.10">
    <property type="match status" value="1"/>
</dbReference>
<protein>
    <recommendedName>
        <fullName evidence="4">Large ribosomal subunit protein uL4m</fullName>
    </recommendedName>
</protein>
<accession>A0A1D3UB76</accession>
<geneLocation type="apicoplast" evidence="5"/>
<accession>H7CDB4</accession>
<proteinExistence type="inferred from homology"/>
<reference evidence="5" key="1">
    <citation type="journal article" date="2012" name="Mol. Biol. Evol.">
        <title>The Plasmodium Apicoplast Genome: Conserved Structure and Close Relationship of P. ovale to Rodent Malaria Parasites.</title>
        <authorList>
            <person name="Arisue N."/>
            <person name="Hashimoto T."/>
            <person name="Mitsui H."/>
            <person name="Palacpac N.M.Q."/>
            <person name="Kaneko A."/>
            <person name="Kawai S."/>
            <person name="Hasegawa M."/>
            <person name="Tanabe K."/>
            <person name="Horii T."/>
        </authorList>
    </citation>
    <scope>NUCLEOTIDE SEQUENCE</scope>
    <source>
        <strain evidence="5">NIGERIA II</strain>
    </source>
</reference>
<dbReference type="Pfam" id="PF00573">
    <property type="entry name" value="Ribosomal_L4"/>
    <property type="match status" value="1"/>
</dbReference>
<keyword evidence="7" id="KW-1185">Reference proteome</keyword>
<keyword evidence="2 5" id="KW-0689">Ribosomal protein</keyword>
<dbReference type="EMBL" id="LT594596">
    <property type="protein sequence ID" value="SCQ17328.1"/>
    <property type="molecule type" value="Genomic_DNA"/>
</dbReference>
<dbReference type="SUPFAM" id="SSF52166">
    <property type="entry name" value="Ribosomal protein L4"/>
    <property type="match status" value="1"/>
</dbReference>
<dbReference type="GO" id="GO:0003735">
    <property type="term" value="F:structural constituent of ribosome"/>
    <property type="evidence" value="ECO:0007669"/>
    <property type="project" value="InterPro"/>
</dbReference>
<dbReference type="VEuPathDB" id="PlasmoDB:POWCR01_000240500"/>
<keyword evidence="5" id="KW-0933">Apicoplast</keyword>
<dbReference type="PANTHER" id="PTHR10746:SF6">
    <property type="entry name" value="LARGE RIBOSOMAL SUBUNIT PROTEIN UL4M"/>
    <property type="match status" value="1"/>
</dbReference>
<sequence>MNNLIILNINNIFNNILFKYNYNFFIKLCLNSYIKIYKIIIYIIKYHYIHSIYKYKYTKNRSNIYFSKKKIRVQKGLGKARLKNLSSPLCKQGSCTFGPFYNKINIKYNKFIYKLIFLFLLLNKRSNIVILKYESILSFLYIININNNSLFSINDLVNKILYLNGILLKQEYKIINLNKNNNKYIFLNLIKYNYIIFII</sequence>
<dbReference type="InterPro" id="IPR023574">
    <property type="entry name" value="Ribosomal_uL4_dom_sf"/>
</dbReference>
<dbReference type="GO" id="GO:1990904">
    <property type="term" value="C:ribonucleoprotein complex"/>
    <property type="evidence" value="ECO:0007669"/>
    <property type="project" value="UniProtKB-KW"/>
</dbReference>
<evidence type="ECO:0000313" key="5">
    <source>
        <dbReference type="EMBL" id="BAL70534.1"/>
    </source>
</evidence>
<dbReference type="PANTHER" id="PTHR10746">
    <property type="entry name" value="50S RIBOSOMAL PROTEIN L4"/>
    <property type="match status" value="1"/>
</dbReference>
<gene>
    <name evidence="5" type="primary">rpl4</name>
    <name evidence="6" type="synonym">RPL4</name>
    <name evidence="6" type="ORF">POCGH01_API001200</name>
</gene>
<name>H7CDB4_PLAOA</name>
<dbReference type="OrthoDB" id="275876at2759"/>
<dbReference type="VEuPathDB" id="PlasmoDB:PocGH01_API001200"/>
<evidence type="ECO:0000313" key="7">
    <source>
        <dbReference type="Proteomes" id="UP000242942"/>
    </source>
</evidence>
<dbReference type="InterPro" id="IPR013005">
    <property type="entry name" value="Ribosomal_uL4-like"/>
</dbReference>